<organism evidence="1 2">
    <name type="scientific">Deinococcus knuensis</name>
    <dbReference type="NCBI Taxonomy" id="1837380"/>
    <lineage>
        <taxon>Bacteria</taxon>
        <taxon>Thermotogati</taxon>
        <taxon>Deinococcota</taxon>
        <taxon>Deinococci</taxon>
        <taxon>Deinococcales</taxon>
        <taxon>Deinococcaceae</taxon>
        <taxon>Deinococcus</taxon>
    </lineage>
</organism>
<reference evidence="2" key="1">
    <citation type="journal article" date="2019" name="Int. J. Syst. Evol. Microbiol.">
        <title>The Global Catalogue of Microorganisms (GCM) 10K type strain sequencing project: providing services to taxonomists for standard genome sequencing and annotation.</title>
        <authorList>
            <consortium name="The Broad Institute Genomics Platform"/>
            <consortium name="The Broad Institute Genome Sequencing Center for Infectious Disease"/>
            <person name="Wu L."/>
            <person name="Ma J."/>
        </authorList>
    </citation>
    <scope>NUCLEOTIDE SEQUENCE [LARGE SCALE GENOMIC DNA]</scope>
    <source>
        <strain evidence="2">JCM 31406</strain>
    </source>
</reference>
<evidence type="ECO:0000313" key="1">
    <source>
        <dbReference type="EMBL" id="GGS36434.1"/>
    </source>
</evidence>
<evidence type="ECO:0000313" key="2">
    <source>
        <dbReference type="Proteomes" id="UP000620633"/>
    </source>
</evidence>
<dbReference type="RefSeq" id="WP_189103077.1">
    <property type="nucleotide sequence ID" value="NZ_BMQO01000019.1"/>
</dbReference>
<dbReference type="Proteomes" id="UP000620633">
    <property type="component" value="Unassembled WGS sequence"/>
</dbReference>
<sequence>MTDEIRHLIRERIRQTGLSQADIARQMGLAPQELSRALRERGKIPPIWETIFNHFHLQLTVEPQPVPPHRTDPTPD</sequence>
<name>A0ABQ2SPR2_9DEIO</name>
<dbReference type="CDD" id="cd00093">
    <property type="entry name" value="HTH_XRE"/>
    <property type="match status" value="1"/>
</dbReference>
<dbReference type="InterPro" id="IPR010982">
    <property type="entry name" value="Lambda_DNA-bd_dom_sf"/>
</dbReference>
<dbReference type="EMBL" id="BMQO01000019">
    <property type="protein sequence ID" value="GGS36434.1"/>
    <property type="molecule type" value="Genomic_DNA"/>
</dbReference>
<protein>
    <recommendedName>
        <fullName evidence="3">HTH cro/C1-type domain-containing protein</fullName>
    </recommendedName>
</protein>
<comment type="caution">
    <text evidence="1">The sequence shown here is derived from an EMBL/GenBank/DDBJ whole genome shotgun (WGS) entry which is preliminary data.</text>
</comment>
<gene>
    <name evidence="1" type="ORF">GCM10008961_30070</name>
</gene>
<evidence type="ECO:0008006" key="3">
    <source>
        <dbReference type="Google" id="ProtNLM"/>
    </source>
</evidence>
<dbReference type="Gene3D" id="1.10.260.40">
    <property type="entry name" value="lambda repressor-like DNA-binding domains"/>
    <property type="match status" value="1"/>
</dbReference>
<proteinExistence type="predicted"/>
<dbReference type="InterPro" id="IPR001387">
    <property type="entry name" value="Cro/C1-type_HTH"/>
</dbReference>
<accession>A0ABQ2SPR2</accession>
<keyword evidence="2" id="KW-1185">Reference proteome</keyword>
<dbReference type="SUPFAM" id="SSF47413">
    <property type="entry name" value="lambda repressor-like DNA-binding domains"/>
    <property type="match status" value="1"/>
</dbReference>